<proteinExistence type="predicted"/>
<protein>
    <recommendedName>
        <fullName evidence="4">EamA-like transporter family protein</fullName>
    </recommendedName>
</protein>
<dbReference type="Gene3D" id="1.10.3730.20">
    <property type="match status" value="1"/>
</dbReference>
<dbReference type="InterPro" id="IPR037185">
    <property type="entry name" value="EmrE-like"/>
</dbReference>
<keyword evidence="1" id="KW-1133">Transmembrane helix</keyword>
<comment type="caution">
    <text evidence="2">The sequence shown here is derived from an EMBL/GenBank/DDBJ whole genome shotgun (WGS) entry which is preliminary data.</text>
</comment>
<feature type="transmembrane region" description="Helical" evidence="1">
    <location>
        <begin position="74"/>
        <end position="92"/>
    </location>
</feature>
<dbReference type="Proteomes" id="UP000318050">
    <property type="component" value="Unassembled WGS sequence"/>
</dbReference>
<evidence type="ECO:0008006" key="4">
    <source>
        <dbReference type="Google" id="ProtNLM"/>
    </source>
</evidence>
<dbReference type="SUPFAM" id="SSF103481">
    <property type="entry name" value="Multidrug resistance efflux transporter EmrE"/>
    <property type="match status" value="1"/>
</dbReference>
<organism evidence="2 3">
    <name type="scientific">Nitrospirillum amazonense</name>
    <dbReference type="NCBI Taxonomy" id="28077"/>
    <lineage>
        <taxon>Bacteria</taxon>
        <taxon>Pseudomonadati</taxon>
        <taxon>Pseudomonadota</taxon>
        <taxon>Alphaproteobacteria</taxon>
        <taxon>Rhodospirillales</taxon>
        <taxon>Azospirillaceae</taxon>
        <taxon>Nitrospirillum</taxon>
    </lineage>
</organism>
<dbReference type="EMBL" id="VITT01000011">
    <property type="protein sequence ID" value="TWB56397.1"/>
    <property type="molecule type" value="Genomic_DNA"/>
</dbReference>
<feature type="transmembrane region" description="Helical" evidence="1">
    <location>
        <begin position="44"/>
        <end position="62"/>
    </location>
</feature>
<evidence type="ECO:0000256" key="1">
    <source>
        <dbReference type="SAM" id="Phobius"/>
    </source>
</evidence>
<sequence length="117" mass="12708">MGRIDLILCVIFSLCLPAGQILFKMAARHGQANGGFSILDVVRNPLLIAAFAFYGATAVLWYRILTVLPLSRAYIFSLVGSALVPAAGYVIFGEKMTLQYIIGASFIIIGFFIAFRA</sequence>
<evidence type="ECO:0000313" key="3">
    <source>
        <dbReference type="Proteomes" id="UP000318050"/>
    </source>
</evidence>
<dbReference type="OrthoDB" id="7210375at2"/>
<dbReference type="AlphaFoldDB" id="A0A560IBG9"/>
<keyword evidence="1" id="KW-0812">Transmembrane</keyword>
<accession>A0A560IBG9</accession>
<keyword evidence="1" id="KW-0472">Membrane</keyword>
<gene>
    <name evidence="2" type="ORF">FBZ92_1112</name>
</gene>
<evidence type="ECO:0000313" key="2">
    <source>
        <dbReference type="EMBL" id="TWB56397.1"/>
    </source>
</evidence>
<name>A0A560IBG9_9PROT</name>
<feature type="transmembrane region" description="Helical" evidence="1">
    <location>
        <begin position="98"/>
        <end position="115"/>
    </location>
</feature>
<reference evidence="2 3" key="1">
    <citation type="submission" date="2019-06" db="EMBL/GenBank/DDBJ databases">
        <title>Genomic Encyclopedia of Type Strains, Phase IV (KMG-V): Genome sequencing to study the core and pangenomes of soil and plant-associated prokaryotes.</title>
        <authorList>
            <person name="Whitman W."/>
        </authorList>
    </citation>
    <scope>NUCLEOTIDE SEQUENCE [LARGE SCALE GENOMIC DNA]</scope>
    <source>
        <strain evidence="2 3">BR 11140</strain>
    </source>
</reference>